<gene>
    <name evidence="7" type="ORF">FWK35_00025613</name>
</gene>
<dbReference type="AlphaFoldDB" id="A0A6G0Y7G2"/>
<dbReference type="SUPFAM" id="SSF57716">
    <property type="entry name" value="Glucocorticoid receptor-like (DNA-binding domain)"/>
    <property type="match status" value="1"/>
</dbReference>
<dbReference type="GO" id="GO:0008270">
    <property type="term" value="F:zinc ion binding"/>
    <property type="evidence" value="ECO:0007669"/>
    <property type="project" value="UniProtKB-KW"/>
</dbReference>
<dbReference type="Pfam" id="PF21787">
    <property type="entry name" value="TNP-like_RNaseH_N"/>
    <property type="match status" value="1"/>
</dbReference>
<dbReference type="Pfam" id="PF05485">
    <property type="entry name" value="THAP"/>
    <property type="match status" value="1"/>
</dbReference>
<reference evidence="7 8" key="1">
    <citation type="submission" date="2019-08" db="EMBL/GenBank/DDBJ databases">
        <title>Whole genome of Aphis craccivora.</title>
        <authorList>
            <person name="Voronova N.V."/>
            <person name="Shulinski R.S."/>
            <person name="Bandarenka Y.V."/>
            <person name="Zhorov D.G."/>
            <person name="Warner D."/>
        </authorList>
    </citation>
    <scope>NUCLEOTIDE SEQUENCE [LARGE SCALE GENOMIC DNA]</scope>
    <source>
        <strain evidence="7">180601</strain>
        <tissue evidence="7">Whole Body</tissue>
    </source>
</reference>
<keyword evidence="1" id="KW-0479">Metal-binding</keyword>
<protein>
    <submittedName>
        <fullName evidence="7">THAP-type domain-containing protein</fullName>
    </submittedName>
</protein>
<keyword evidence="2 5" id="KW-0863">Zinc-finger</keyword>
<comment type="caution">
    <text evidence="7">The sequence shown here is derived from an EMBL/GenBank/DDBJ whole genome shotgun (WGS) entry which is preliminary data.</text>
</comment>
<evidence type="ECO:0000313" key="8">
    <source>
        <dbReference type="Proteomes" id="UP000478052"/>
    </source>
</evidence>
<evidence type="ECO:0000256" key="3">
    <source>
        <dbReference type="ARBA" id="ARBA00022833"/>
    </source>
</evidence>
<dbReference type="GO" id="GO:0003677">
    <property type="term" value="F:DNA binding"/>
    <property type="evidence" value="ECO:0007669"/>
    <property type="project" value="UniProtKB-UniRule"/>
</dbReference>
<dbReference type="EMBL" id="VUJU01005705">
    <property type="protein sequence ID" value="KAF0750477.1"/>
    <property type="molecule type" value="Genomic_DNA"/>
</dbReference>
<keyword evidence="3" id="KW-0862">Zinc</keyword>
<proteinExistence type="predicted"/>
<keyword evidence="8" id="KW-1185">Reference proteome</keyword>
<name>A0A6G0Y7G2_APHCR</name>
<dbReference type="InterPro" id="IPR006612">
    <property type="entry name" value="THAP_Znf"/>
</dbReference>
<evidence type="ECO:0000256" key="2">
    <source>
        <dbReference type="ARBA" id="ARBA00022771"/>
    </source>
</evidence>
<keyword evidence="4 5" id="KW-0238">DNA-binding</keyword>
<dbReference type="PROSITE" id="PS50950">
    <property type="entry name" value="ZF_THAP"/>
    <property type="match status" value="1"/>
</dbReference>
<evidence type="ECO:0000256" key="4">
    <source>
        <dbReference type="ARBA" id="ARBA00023125"/>
    </source>
</evidence>
<feature type="domain" description="THAP-type" evidence="6">
    <location>
        <begin position="1"/>
        <end position="99"/>
    </location>
</feature>
<dbReference type="Proteomes" id="UP000478052">
    <property type="component" value="Unassembled WGS sequence"/>
</dbReference>
<sequence>MVYKCSVLNCKSHEKTFRKCTLFSIPADPILNTLWNNVVSKNNNKVTVVKKICELHFTNDDLVKSYVNWPDDVSDPLVQSISGQRSIPKLKKGAVPSLFSNTINKGFDDCSEITPILARPQFSTEIPLCRKKLDWNCSTPIDSSSINSNCDSLEMQAPLSDDNIFFSMQIQNDDIPKATVEKQIVIQHNFQVSCYAFNVKLKPSNFNLESFEVGLNNIEEVINLLILFDNKNICIGCPKAIKFSGYILAQLVIKAICLLENSGAIVDGLVSDGASTNRKLLNEFGVSDTKKCISWFHFVEMHKMDTINDVNGLINLRVCPKITMRHLNHDTLSKMSVKLATQLIFGTIRQATGPNEHPSTPTFLQVRVYKMLSLYSVLKPPKTGNYKILDSSSPKISITDVKQIISDSVCNSNDTVTTKSSIVSNFKLKLDTLVKEGNWEPESIFEDHNYFQASTINCVIYYVCGYMCRKLLKTTICNICLETLKGYTKPSNIPEATLTLLKSNGKLIYPNFHIFNLVLVLEKGFTMHCTKINVFQLTLNYLLENYTITFPCDIHSSDIVKTISVYYVRMRMQQYCAM</sequence>
<evidence type="ECO:0000259" key="6">
    <source>
        <dbReference type="PROSITE" id="PS50950"/>
    </source>
</evidence>
<evidence type="ECO:0000256" key="5">
    <source>
        <dbReference type="PROSITE-ProRule" id="PRU00309"/>
    </source>
</evidence>
<organism evidence="7 8">
    <name type="scientific">Aphis craccivora</name>
    <name type="common">Cowpea aphid</name>
    <dbReference type="NCBI Taxonomy" id="307492"/>
    <lineage>
        <taxon>Eukaryota</taxon>
        <taxon>Metazoa</taxon>
        <taxon>Ecdysozoa</taxon>
        <taxon>Arthropoda</taxon>
        <taxon>Hexapoda</taxon>
        <taxon>Insecta</taxon>
        <taxon>Pterygota</taxon>
        <taxon>Neoptera</taxon>
        <taxon>Paraneoptera</taxon>
        <taxon>Hemiptera</taxon>
        <taxon>Sternorrhyncha</taxon>
        <taxon>Aphidomorpha</taxon>
        <taxon>Aphidoidea</taxon>
        <taxon>Aphididae</taxon>
        <taxon>Aphidini</taxon>
        <taxon>Aphis</taxon>
        <taxon>Aphis</taxon>
    </lineage>
</organism>
<accession>A0A6G0Y7G2</accession>
<dbReference type="InterPro" id="IPR048365">
    <property type="entry name" value="TNP-like_RNaseH_N"/>
</dbReference>
<evidence type="ECO:0000256" key="1">
    <source>
        <dbReference type="ARBA" id="ARBA00022723"/>
    </source>
</evidence>
<evidence type="ECO:0000313" key="7">
    <source>
        <dbReference type="EMBL" id="KAF0750477.1"/>
    </source>
</evidence>
<dbReference type="OrthoDB" id="6624613at2759"/>